<sequence length="101" mass="10529">MYGPEAGRGRLPVCGAVTAVLGRVQAFERLLDLMAPADAAVRFLVDGLGPRREPGSVGGEVRVAVPGGGVLDDHPSTLDALSSVTHTARYSFRLSLSARIT</sequence>
<proteinExistence type="predicted"/>
<reference evidence="1" key="1">
    <citation type="journal article" date="2014" name="Int. J. Syst. Evol. Microbiol.">
        <title>Complete genome sequence of Corynebacterium casei LMG S-19264T (=DSM 44701T), isolated from a smear-ripened cheese.</title>
        <authorList>
            <consortium name="US DOE Joint Genome Institute (JGI-PGF)"/>
            <person name="Walter F."/>
            <person name="Albersmeier A."/>
            <person name="Kalinowski J."/>
            <person name="Ruckert C."/>
        </authorList>
    </citation>
    <scope>NUCLEOTIDE SEQUENCE</scope>
    <source>
        <strain evidence="1">CGMCC 4.7201</strain>
    </source>
</reference>
<name>A0A917ZFR8_9ACTN</name>
<dbReference type="Proteomes" id="UP000641932">
    <property type="component" value="Unassembled WGS sequence"/>
</dbReference>
<accession>A0A917ZFR8</accession>
<keyword evidence="2" id="KW-1185">Reference proteome</keyword>
<dbReference type="EMBL" id="BMMS01000003">
    <property type="protein sequence ID" value="GGO82520.1"/>
    <property type="molecule type" value="Genomic_DNA"/>
</dbReference>
<dbReference type="AlphaFoldDB" id="A0A917ZFR8"/>
<gene>
    <name evidence="1" type="ORF">GCM10012280_09310</name>
</gene>
<protein>
    <submittedName>
        <fullName evidence="1">Uncharacterized protein</fullName>
    </submittedName>
</protein>
<organism evidence="1 2">
    <name type="scientific">Wenjunlia tyrosinilytica</name>
    <dbReference type="NCBI Taxonomy" id="1544741"/>
    <lineage>
        <taxon>Bacteria</taxon>
        <taxon>Bacillati</taxon>
        <taxon>Actinomycetota</taxon>
        <taxon>Actinomycetes</taxon>
        <taxon>Kitasatosporales</taxon>
        <taxon>Streptomycetaceae</taxon>
        <taxon>Wenjunlia</taxon>
    </lineage>
</organism>
<evidence type="ECO:0000313" key="1">
    <source>
        <dbReference type="EMBL" id="GGO82520.1"/>
    </source>
</evidence>
<reference evidence="1" key="2">
    <citation type="submission" date="2020-09" db="EMBL/GenBank/DDBJ databases">
        <authorList>
            <person name="Sun Q."/>
            <person name="Zhou Y."/>
        </authorList>
    </citation>
    <scope>NUCLEOTIDE SEQUENCE</scope>
    <source>
        <strain evidence="1">CGMCC 4.7201</strain>
    </source>
</reference>
<evidence type="ECO:0000313" key="2">
    <source>
        <dbReference type="Proteomes" id="UP000641932"/>
    </source>
</evidence>
<comment type="caution">
    <text evidence="1">The sequence shown here is derived from an EMBL/GenBank/DDBJ whole genome shotgun (WGS) entry which is preliminary data.</text>
</comment>